<accession>A0ABD2MQH9</accession>
<protein>
    <submittedName>
        <fullName evidence="1">Uncharacterized protein</fullName>
    </submittedName>
</protein>
<evidence type="ECO:0000313" key="2">
    <source>
        <dbReference type="Proteomes" id="UP001516400"/>
    </source>
</evidence>
<name>A0ABD2MQH9_9CUCU</name>
<comment type="caution">
    <text evidence="1">The sequence shown here is derived from an EMBL/GenBank/DDBJ whole genome shotgun (WGS) entry which is preliminary data.</text>
</comment>
<reference evidence="1 2" key="1">
    <citation type="journal article" date="2021" name="BMC Biol.">
        <title>Horizontally acquired antibacterial genes associated with adaptive radiation of ladybird beetles.</title>
        <authorList>
            <person name="Li H.S."/>
            <person name="Tang X.F."/>
            <person name="Huang Y.H."/>
            <person name="Xu Z.Y."/>
            <person name="Chen M.L."/>
            <person name="Du X.Y."/>
            <person name="Qiu B.Y."/>
            <person name="Chen P.T."/>
            <person name="Zhang W."/>
            <person name="Slipinski A."/>
            <person name="Escalona H.E."/>
            <person name="Waterhouse R.M."/>
            <person name="Zwick A."/>
            <person name="Pang H."/>
        </authorList>
    </citation>
    <scope>NUCLEOTIDE SEQUENCE [LARGE SCALE GENOMIC DNA]</scope>
    <source>
        <strain evidence="1">SYSU2018</strain>
    </source>
</reference>
<keyword evidence="2" id="KW-1185">Reference proteome</keyword>
<sequence length="224" mass="25431">MLNDANIVSVLIEARPEKEIKEDELPTKIQQGDLIAVGKELCGFLRDVVAAEAQESAIEIQKDIDSIIQMGKKQISLMLENYSMKLSCTNNDVKSRGFHESIPKLREEAEASLGDYKALVTEQTSHIANRIEADAMKLEEKGQDILNEFLECSRKGTLSMFSCYKRTIGVKLNPLKEFLMNTVKAHSKAHSDFLKVRSSAVHYIQQKLKEFENKLEAMFQSYRN</sequence>
<evidence type="ECO:0000313" key="1">
    <source>
        <dbReference type="EMBL" id="KAL3268650.1"/>
    </source>
</evidence>
<dbReference type="EMBL" id="JABFTP020000021">
    <property type="protein sequence ID" value="KAL3268650.1"/>
    <property type="molecule type" value="Genomic_DNA"/>
</dbReference>
<proteinExistence type="predicted"/>
<organism evidence="1 2">
    <name type="scientific">Cryptolaemus montrouzieri</name>
    <dbReference type="NCBI Taxonomy" id="559131"/>
    <lineage>
        <taxon>Eukaryota</taxon>
        <taxon>Metazoa</taxon>
        <taxon>Ecdysozoa</taxon>
        <taxon>Arthropoda</taxon>
        <taxon>Hexapoda</taxon>
        <taxon>Insecta</taxon>
        <taxon>Pterygota</taxon>
        <taxon>Neoptera</taxon>
        <taxon>Endopterygota</taxon>
        <taxon>Coleoptera</taxon>
        <taxon>Polyphaga</taxon>
        <taxon>Cucujiformia</taxon>
        <taxon>Coccinelloidea</taxon>
        <taxon>Coccinellidae</taxon>
        <taxon>Scymninae</taxon>
        <taxon>Scymnini</taxon>
        <taxon>Cryptolaemus</taxon>
    </lineage>
</organism>
<dbReference type="Proteomes" id="UP001516400">
    <property type="component" value="Unassembled WGS sequence"/>
</dbReference>
<gene>
    <name evidence="1" type="ORF">HHI36_007754</name>
</gene>
<dbReference type="AlphaFoldDB" id="A0ABD2MQH9"/>